<sequence>MTDKENVKNEMDEQINKEIGSDHKNESNFIRDVFNFKTLFRNFKEMKVYFFISTMLFLFGGFIGFYVDILDPFLQPLLQRIGELAEKIESSENTQLAAFLVIFQNNLTASLIMVYSGIIFSIYPIFALLLNGMLIGYLFKLVPQSGSEYGLLELFLRGILPHGILEIPAILIASAYGIKFGVLVMKWLAQFVELDLRRKNTLEFKKFLKLTITLVIFTFITLMLAAIIESTITPMLLR</sequence>
<dbReference type="PANTHER" id="PTHR35337:SF1">
    <property type="entry name" value="SLR1478 PROTEIN"/>
    <property type="match status" value="1"/>
</dbReference>
<feature type="transmembrane region" description="Helical" evidence="1">
    <location>
        <begin position="159"/>
        <end position="178"/>
    </location>
</feature>
<feature type="transmembrane region" description="Helical" evidence="1">
    <location>
        <begin position="96"/>
        <end position="115"/>
    </location>
</feature>
<keyword evidence="1" id="KW-0812">Transmembrane</keyword>
<organism evidence="2 3">
    <name type="scientific">Chengkuizengella axinellae</name>
    <dbReference type="NCBI Taxonomy" id="3064388"/>
    <lineage>
        <taxon>Bacteria</taxon>
        <taxon>Bacillati</taxon>
        <taxon>Bacillota</taxon>
        <taxon>Bacilli</taxon>
        <taxon>Bacillales</taxon>
        <taxon>Paenibacillaceae</taxon>
        <taxon>Chengkuizengella</taxon>
    </lineage>
</organism>
<accession>A0ABT9J5N0</accession>
<evidence type="ECO:0000256" key="1">
    <source>
        <dbReference type="SAM" id="Phobius"/>
    </source>
</evidence>
<keyword evidence="1" id="KW-0472">Membrane</keyword>
<comment type="caution">
    <text evidence="2">The sequence shown here is derived from an EMBL/GenBank/DDBJ whole genome shotgun (WGS) entry which is preliminary data.</text>
</comment>
<dbReference type="InterPro" id="IPR002798">
    <property type="entry name" value="SpoIIM-like"/>
</dbReference>
<dbReference type="EMBL" id="JAVAMP010000020">
    <property type="protein sequence ID" value="MDP5276921.1"/>
    <property type="molecule type" value="Genomic_DNA"/>
</dbReference>
<evidence type="ECO:0000313" key="2">
    <source>
        <dbReference type="EMBL" id="MDP5276921.1"/>
    </source>
</evidence>
<keyword evidence="1" id="KW-1133">Transmembrane helix</keyword>
<proteinExistence type="predicted"/>
<feature type="transmembrane region" description="Helical" evidence="1">
    <location>
        <begin position="48"/>
        <end position="67"/>
    </location>
</feature>
<keyword evidence="3" id="KW-1185">Reference proteome</keyword>
<name>A0ABT9J5N0_9BACL</name>
<evidence type="ECO:0000313" key="3">
    <source>
        <dbReference type="Proteomes" id="UP001231941"/>
    </source>
</evidence>
<feature type="transmembrane region" description="Helical" evidence="1">
    <location>
        <begin position="122"/>
        <end position="139"/>
    </location>
</feature>
<dbReference type="Pfam" id="PF01944">
    <property type="entry name" value="SpoIIM"/>
    <property type="match status" value="1"/>
</dbReference>
<dbReference type="PANTHER" id="PTHR35337">
    <property type="entry name" value="SLR1478 PROTEIN"/>
    <property type="match status" value="1"/>
</dbReference>
<gene>
    <name evidence="2" type="ORF">Q5Y73_22760</name>
</gene>
<reference evidence="2 3" key="1">
    <citation type="submission" date="2023-08" db="EMBL/GenBank/DDBJ databases">
        <authorList>
            <person name="Park J.-S."/>
        </authorList>
    </citation>
    <scope>NUCLEOTIDE SEQUENCE [LARGE SCALE GENOMIC DNA]</scope>
    <source>
        <strain evidence="2 3">2205SS18-9</strain>
    </source>
</reference>
<protein>
    <submittedName>
        <fullName evidence="2">Stage II sporulation protein M</fullName>
    </submittedName>
</protein>
<feature type="transmembrane region" description="Helical" evidence="1">
    <location>
        <begin position="207"/>
        <end position="228"/>
    </location>
</feature>
<dbReference type="Proteomes" id="UP001231941">
    <property type="component" value="Unassembled WGS sequence"/>
</dbReference>
<dbReference type="RefSeq" id="WP_305994220.1">
    <property type="nucleotide sequence ID" value="NZ_JAVAMP010000020.1"/>
</dbReference>